<evidence type="ECO:0000256" key="3">
    <source>
        <dbReference type="ARBA" id="ARBA00022692"/>
    </source>
</evidence>
<dbReference type="PANTHER" id="PTHR34583">
    <property type="entry name" value="ANTIPORTER SUBUNIT MNHC2-RELATED"/>
    <property type="match status" value="1"/>
</dbReference>
<keyword evidence="5" id="KW-0472">Membrane</keyword>
<evidence type="ECO:0000313" key="6">
    <source>
        <dbReference type="EMBL" id="ADD08481.1"/>
    </source>
</evidence>
<protein>
    <submittedName>
        <fullName evidence="6">NADH-ubiquinone oxidoreductase chain 4L</fullName>
    </submittedName>
</protein>
<accession>B5I9P4</accession>
<sequence length="114" mass="12474">MLFNLVYITVAVVIIIGLYAALFKRNLIKIVIGLSLIESGVNLFLVSLGYREGGIAPIYTNAPSTYMVLPTPQALTLTSIVIGVATTAMLLAFCVVIYRYYGTLDSRKVRRLKG</sequence>
<dbReference type="AlphaFoldDB" id="B5I9P4"/>
<dbReference type="InterPro" id="IPR050601">
    <property type="entry name" value="CPA3_antiporter_subunitC"/>
</dbReference>
<dbReference type="InterPro" id="IPR039428">
    <property type="entry name" value="NUOK/Mnh_C1-like"/>
</dbReference>
<evidence type="ECO:0000256" key="1">
    <source>
        <dbReference type="ARBA" id="ARBA00004651"/>
    </source>
</evidence>
<evidence type="ECO:0000313" key="7">
    <source>
        <dbReference type="Proteomes" id="UP000001400"/>
    </source>
</evidence>
<dbReference type="GO" id="GO:0005886">
    <property type="term" value="C:plasma membrane"/>
    <property type="evidence" value="ECO:0007669"/>
    <property type="project" value="UniProtKB-SubCell"/>
</dbReference>
<keyword evidence="3" id="KW-0812">Transmembrane</keyword>
<gene>
    <name evidence="6" type="ordered locus">Aboo_0670</name>
</gene>
<evidence type="ECO:0000256" key="5">
    <source>
        <dbReference type="ARBA" id="ARBA00023136"/>
    </source>
</evidence>
<keyword evidence="2" id="KW-1003">Cell membrane</keyword>
<dbReference type="GeneID" id="8827616"/>
<dbReference type="OrthoDB" id="18006at2157"/>
<dbReference type="HOGENOM" id="CLU_082058_2_1_2"/>
<proteinExistence type="predicted"/>
<dbReference type="Gene3D" id="1.10.287.3510">
    <property type="match status" value="1"/>
</dbReference>
<dbReference type="STRING" id="439481.Aboo_0670"/>
<dbReference type="eggNOG" id="arCOG03072">
    <property type="taxonomic scope" value="Archaea"/>
</dbReference>
<dbReference type="Pfam" id="PF00420">
    <property type="entry name" value="Oxidored_q2"/>
    <property type="match status" value="1"/>
</dbReference>
<dbReference type="RefSeq" id="WP_008082547.1">
    <property type="nucleotide sequence ID" value="NC_013926.1"/>
</dbReference>
<dbReference type="PANTHER" id="PTHR34583:SF2">
    <property type="entry name" value="ANTIPORTER SUBUNIT MNHC2-RELATED"/>
    <property type="match status" value="1"/>
</dbReference>
<reference evidence="6" key="1">
    <citation type="submission" date="2010-02" db="EMBL/GenBank/DDBJ databases">
        <title>Complete sequence of Aciduliprofundum boonei T469.</title>
        <authorList>
            <consortium name="US DOE Joint Genome Institute"/>
            <person name="Lucas S."/>
            <person name="Copeland A."/>
            <person name="Lapidus A."/>
            <person name="Cheng J.-F."/>
            <person name="Bruce D."/>
            <person name="Goodwin L."/>
            <person name="Pitluck S."/>
            <person name="Saunders E."/>
            <person name="Detter J.C."/>
            <person name="Han C."/>
            <person name="Tapia R."/>
            <person name="Land M."/>
            <person name="Hauser L."/>
            <person name="Kyrpides N."/>
            <person name="Mikhailova N."/>
            <person name="Flores G."/>
            <person name="Reysenbach A.-L."/>
            <person name="Woyke T."/>
        </authorList>
    </citation>
    <scope>NUCLEOTIDE SEQUENCE</scope>
    <source>
        <strain evidence="6">T469</strain>
    </source>
</reference>
<keyword evidence="7" id="KW-1185">Reference proteome</keyword>
<organism evidence="6 7">
    <name type="scientific">Aciduliprofundum boonei (strain DSM 19572 / T469)</name>
    <dbReference type="NCBI Taxonomy" id="439481"/>
    <lineage>
        <taxon>Archaea</taxon>
        <taxon>Methanobacteriati</taxon>
        <taxon>Thermoplasmatota</taxon>
        <taxon>DHVE2 group</taxon>
        <taxon>Candidatus Aciduliprofundum</taxon>
    </lineage>
</organism>
<dbReference type="EMBL" id="CP001941">
    <property type="protein sequence ID" value="ADD08481.1"/>
    <property type="molecule type" value="Genomic_DNA"/>
</dbReference>
<comment type="subcellular location">
    <subcellularLocation>
        <location evidence="1">Cell membrane</location>
        <topology evidence="1">Multi-pass membrane protein</topology>
    </subcellularLocation>
</comment>
<evidence type="ECO:0000256" key="2">
    <source>
        <dbReference type="ARBA" id="ARBA00022475"/>
    </source>
</evidence>
<dbReference type="KEGG" id="abi:Aboo_0670"/>
<dbReference type="Proteomes" id="UP000001400">
    <property type="component" value="Chromosome"/>
</dbReference>
<evidence type="ECO:0000256" key="4">
    <source>
        <dbReference type="ARBA" id="ARBA00022989"/>
    </source>
</evidence>
<keyword evidence="4" id="KW-1133">Transmembrane helix</keyword>
<name>B5I9P4_ACIB4</name>